<dbReference type="InterPro" id="IPR009210">
    <property type="entry name" value="ASCC1"/>
</dbReference>
<evidence type="ECO:0000313" key="3">
    <source>
        <dbReference type="EMBL" id="CDJ63567.1"/>
    </source>
</evidence>
<dbReference type="GO" id="GO:0006355">
    <property type="term" value="P:regulation of DNA-templated transcription"/>
    <property type="evidence" value="ECO:0007669"/>
    <property type="project" value="TreeGrafter"/>
</dbReference>
<evidence type="ECO:0000313" key="4">
    <source>
        <dbReference type="Proteomes" id="UP000030754"/>
    </source>
</evidence>
<dbReference type="GeneID" id="25474767"/>
<feature type="compositionally biased region" description="Basic and acidic residues" evidence="1">
    <location>
        <begin position="68"/>
        <end position="82"/>
    </location>
</feature>
<dbReference type="Proteomes" id="UP000030754">
    <property type="component" value="Unassembled WGS sequence"/>
</dbReference>
<dbReference type="PANTHER" id="PTHR13360">
    <property type="entry name" value="ACTIVATING SIGNAL COINTEGRATOR 1 COMPLEX SUBUNIT 1"/>
    <property type="match status" value="1"/>
</dbReference>
<proteinExistence type="predicted"/>
<dbReference type="OrthoDB" id="277832at2759"/>
<dbReference type="Gene3D" id="3.90.1140.10">
    <property type="entry name" value="Cyclic phosphodiesterase"/>
    <property type="match status" value="1"/>
</dbReference>
<reference evidence="3" key="1">
    <citation type="submission" date="2013-10" db="EMBL/GenBank/DDBJ databases">
        <title>Genomic analysis of the causative agents of coccidiosis in chickens.</title>
        <authorList>
            <person name="Reid A.J."/>
            <person name="Blake D."/>
            <person name="Billington K."/>
            <person name="Browne H."/>
            <person name="Dunn M."/>
            <person name="Hung S."/>
            <person name="Kawahara F."/>
            <person name="Miranda-Saavedra D."/>
            <person name="Mourier T."/>
            <person name="Nagra H."/>
            <person name="Otto T.D."/>
            <person name="Rawlings N."/>
            <person name="Sanchez A."/>
            <person name="Sanders M."/>
            <person name="Subramaniam C."/>
            <person name="Tay Y."/>
            <person name="Dear P."/>
            <person name="Doerig C."/>
            <person name="Gruber A."/>
            <person name="Parkinson J."/>
            <person name="Shirley M."/>
            <person name="Wan K.L."/>
            <person name="Berriman M."/>
            <person name="Tomley F."/>
            <person name="Pain A."/>
        </authorList>
    </citation>
    <scope>NUCLEOTIDE SEQUENCE [LARGE SCALE GENOMIC DNA]</scope>
    <source>
        <strain evidence="3">Houghton</strain>
    </source>
</reference>
<organism evidence="3 4">
    <name type="scientific">Eimeria necatrix</name>
    <dbReference type="NCBI Taxonomy" id="51315"/>
    <lineage>
        <taxon>Eukaryota</taxon>
        <taxon>Sar</taxon>
        <taxon>Alveolata</taxon>
        <taxon>Apicomplexa</taxon>
        <taxon>Conoidasida</taxon>
        <taxon>Coccidia</taxon>
        <taxon>Eucoccidiorida</taxon>
        <taxon>Eimeriorina</taxon>
        <taxon>Eimeriidae</taxon>
        <taxon>Eimeria</taxon>
    </lineage>
</organism>
<protein>
    <submittedName>
        <fullName evidence="3">KH domain-containing protein, putative</fullName>
    </submittedName>
</protein>
<dbReference type="PANTHER" id="PTHR13360:SF1">
    <property type="entry name" value="ACTIVATING SIGNAL COINTEGRATOR 1 COMPLEX SUBUNIT 1"/>
    <property type="match status" value="1"/>
</dbReference>
<dbReference type="EMBL" id="HG722831">
    <property type="protein sequence ID" value="CDJ63567.1"/>
    <property type="molecule type" value="Genomic_DNA"/>
</dbReference>
<sequence>MRPSGSRSRWRIPLSLERPQYTQYALAGANYRVVQVSPIAVELNRAAWSQDAYEALAAGACKNFSATSEEKTRRERRGRNSDSSEASFYSGSEVEDGDSDGESQEAAVLQMTPEDITQEEDGLEEDFVAACAAKQQGEQWEAEVRIPVPLFRRLNRKGTSKGALWRTLQLLGAEAGHFQIPKGRTGDVVLPLRCCTQRRVCLAVRKVQQLVASKRSSLPVTHFISLPLATPELQARFEVYKHLMLASKYPGIDESFFVSKHKLHITLLVLRLLTPAEIKAAEAAVKAAAADLYDAVGTRTLLVHLKGNSCFSDDPSAVSVIFAPLYSSESAEALEATKRMLNNMARLLAERLQAEGLLSREELEEQHALGPEGEFDCTFHMTLLKTLYKRTAKELPLQQEQEQQSHLAARKQPKRAVFDATQLLQDMRGFDFGVVRVPAVQLNSVSTQDQNTYHCLAQVDLP</sequence>
<gene>
    <name evidence="3" type="ORF">ENH_00046110</name>
</gene>
<dbReference type="InterPro" id="IPR019510">
    <property type="entry name" value="AKAP7-like_phosphoesterase"/>
</dbReference>
<dbReference type="RefSeq" id="XP_013440929.1">
    <property type="nucleotide sequence ID" value="XM_013585475.1"/>
</dbReference>
<feature type="domain" description="A-kinase anchor protein 7-like phosphoesterase" evidence="2">
    <location>
        <begin position="220"/>
        <end position="461"/>
    </location>
</feature>
<dbReference type="VEuPathDB" id="ToxoDB:ENH_00046110"/>
<accession>U6MH73</accession>
<dbReference type="GO" id="GO:0005634">
    <property type="term" value="C:nucleus"/>
    <property type="evidence" value="ECO:0007669"/>
    <property type="project" value="TreeGrafter"/>
</dbReference>
<reference evidence="3" key="2">
    <citation type="submission" date="2013-10" db="EMBL/GenBank/DDBJ databases">
        <authorList>
            <person name="Aslett M."/>
        </authorList>
    </citation>
    <scope>NUCLEOTIDE SEQUENCE [LARGE SCALE GENOMIC DNA]</scope>
    <source>
        <strain evidence="3">Houghton</strain>
    </source>
</reference>
<name>U6MH73_9EIME</name>
<dbReference type="AlphaFoldDB" id="U6MH73"/>
<evidence type="ECO:0000259" key="2">
    <source>
        <dbReference type="Pfam" id="PF10469"/>
    </source>
</evidence>
<evidence type="ECO:0000256" key="1">
    <source>
        <dbReference type="SAM" id="MobiDB-lite"/>
    </source>
</evidence>
<keyword evidence="4" id="KW-1185">Reference proteome</keyword>
<dbReference type="Pfam" id="PF10469">
    <property type="entry name" value="AKAP7_NLS"/>
    <property type="match status" value="1"/>
</dbReference>
<feature type="region of interest" description="Disordered" evidence="1">
    <location>
        <begin position="65"/>
        <end position="107"/>
    </location>
</feature>
<feature type="compositionally biased region" description="Acidic residues" evidence="1">
    <location>
        <begin position="93"/>
        <end position="103"/>
    </location>
</feature>
<dbReference type="GO" id="GO:0006307">
    <property type="term" value="P:DNA alkylation repair"/>
    <property type="evidence" value="ECO:0007669"/>
    <property type="project" value="InterPro"/>
</dbReference>